<accession>A0A397TM12</accession>
<comment type="caution">
    <text evidence="2">The sequence shown here is derived from an EMBL/GenBank/DDBJ whole genome shotgun (WGS) entry which is preliminary data.</text>
</comment>
<dbReference type="PANTHER" id="PTHR43591:SF24">
    <property type="entry name" value="2-METHOXY-6-POLYPRENYL-1,4-BENZOQUINOL METHYLASE, MITOCHONDRIAL"/>
    <property type="match status" value="1"/>
</dbReference>
<dbReference type="AlphaFoldDB" id="A0A397TM12"/>
<evidence type="ECO:0000259" key="1">
    <source>
        <dbReference type="Pfam" id="PF13649"/>
    </source>
</evidence>
<keyword evidence="3" id="KW-1185">Reference proteome</keyword>
<dbReference type="InterPro" id="IPR029063">
    <property type="entry name" value="SAM-dependent_MTases_sf"/>
</dbReference>
<dbReference type="OrthoDB" id="2013972at2759"/>
<evidence type="ECO:0000313" key="3">
    <source>
        <dbReference type="Proteomes" id="UP000265703"/>
    </source>
</evidence>
<dbReference type="EMBL" id="QKYT01000008">
    <property type="protein sequence ID" value="RIA99018.1"/>
    <property type="molecule type" value="Genomic_DNA"/>
</dbReference>
<dbReference type="Pfam" id="PF13649">
    <property type="entry name" value="Methyltransf_25"/>
    <property type="match status" value="1"/>
</dbReference>
<keyword evidence="2" id="KW-0808">Transferase</keyword>
<dbReference type="CDD" id="cd02440">
    <property type="entry name" value="AdoMet_MTases"/>
    <property type="match status" value="1"/>
</dbReference>
<name>A0A397TM12_9GLOM</name>
<dbReference type="STRING" id="658196.A0A397TM12"/>
<protein>
    <submittedName>
        <fullName evidence="2">S-adenosyl-L-methionine-dependent methyltransferase</fullName>
    </submittedName>
</protein>
<organism evidence="2 3">
    <name type="scientific">Glomus cerebriforme</name>
    <dbReference type="NCBI Taxonomy" id="658196"/>
    <lineage>
        <taxon>Eukaryota</taxon>
        <taxon>Fungi</taxon>
        <taxon>Fungi incertae sedis</taxon>
        <taxon>Mucoromycota</taxon>
        <taxon>Glomeromycotina</taxon>
        <taxon>Glomeromycetes</taxon>
        <taxon>Glomerales</taxon>
        <taxon>Glomeraceae</taxon>
        <taxon>Glomus</taxon>
    </lineage>
</organism>
<dbReference type="InterPro" id="IPR041698">
    <property type="entry name" value="Methyltransf_25"/>
</dbReference>
<sequence length="275" mass="31501">MENSVSISNQDSTSNDLSYLRLHNGLFRHIWSADYSAPVHEVLQKGGAKVLDVGCGPGVWVMEMSKDYPSCNFIGIDSLSIHPQDPKDLTPNSKFLQVNSLLDPLPFEDNCFDYVHCRNANMDFSTFQWKDQIIPEMIRITKPDGFVEHCEVDEHHVNEGPIMRKITDSITNYNVSREIDGMIGEKLDEILLKTGLLYNIHHQQKYSPLGNWGGEYGKMAIDIFAAKCRTLRNQLAEEMKITPQEFDEKIENCLIEAENTRTYLKSHRIYAQKLT</sequence>
<keyword evidence="2" id="KW-0489">Methyltransferase</keyword>
<reference evidence="2 3" key="1">
    <citation type="submission" date="2018-06" db="EMBL/GenBank/DDBJ databases">
        <title>Comparative genomics reveals the genomic features of Rhizophagus irregularis, R. cerebriforme, R. diaphanum and Gigaspora rosea, and their symbiotic lifestyle signature.</title>
        <authorList>
            <person name="Morin E."/>
            <person name="San Clemente H."/>
            <person name="Chen E.C.H."/>
            <person name="De La Providencia I."/>
            <person name="Hainaut M."/>
            <person name="Kuo A."/>
            <person name="Kohler A."/>
            <person name="Murat C."/>
            <person name="Tang N."/>
            <person name="Roy S."/>
            <person name="Loubradou J."/>
            <person name="Henrissat B."/>
            <person name="Grigoriev I.V."/>
            <person name="Corradi N."/>
            <person name="Roux C."/>
            <person name="Martin F.M."/>
        </authorList>
    </citation>
    <scope>NUCLEOTIDE SEQUENCE [LARGE SCALE GENOMIC DNA]</scope>
    <source>
        <strain evidence="2 3">DAOM 227022</strain>
    </source>
</reference>
<gene>
    <name evidence="2" type="ORF">C1645_870270</name>
</gene>
<dbReference type="GO" id="GO:0032259">
    <property type="term" value="P:methylation"/>
    <property type="evidence" value="ECO:0007669"/>
    <property type="project" value="UniProtKB-KW"/>
</dbReference>
<dbReference type="SUPFAM" id="SSF53335">
    <property type="entry name" value="S-adenosyl-L-methionine-dependent methyltransferases"/>
    <property type="match status" value="1"/>
</dbReference>
<proteinExistence type="predicted"/>
<dbReference type="Proteomes" id="UP000265703">
    <property type="component" value="Unassembled WGS sequence"/>
</dbReference>
<dbReference type="Gene3D" id="3.40.50.150">
    <property type="entry name" value="Vaccinia Virus protein VP39"/>
    <property type="match status" value="1"/>
</dbReference>
<feature type="domain" description="Methyltransferase" evidence="1">
    <location>
        <begin position="50"/>
        <end position="145"/>
    </location>
</feature>
<evidence type="ECO:0000313" key="2">
    <source>
        <dbReference type="EMBL" id="RIA99018.1"/>
    </source>
</evidence>
<dbReference type="GO" id="GO:0008168">
    <property type="term" value="F:methyltransferase activity"/>
    <property type="evidence" value="ECO:0007669"/>
    <property type="project" value="UniProtKB-KW"/>
</dbReference>
<dbReference type="PANTHER" id="PTHR43591">
    <property type="entry name" value="METHYLTRANSFERASE"/>
    <property type="match status" value="1"/>
</dbReference>